<keyword evidence="4" id="KW-1185">Reference proteome</keyword>
<reference evidence="3 4" key="2">
    <citation type="submission" date="2018-11" db="EMBL/GenBank/DDBJ databases">
        <authorList>
            <consortium name="Pathogen Informatics"/>
        </authorList>
    </citation>
    <scope>NUCLEOTIDE SEQUENCE [LARGE SCALE GENOMIC DNA]</scope>
</reference>
<dbReference type="InterPro" id="IPR003591">
    <property type="entry name" value="Leu-rich_rpt_typical-subtyp"/>
</dbReference>
<gene>
    <name evidence="3" type="ORF">OFLC_LOCUS9091</name>
</gene>
<dbReference type="EMBL" id="UZAJ01010799">
    <property type="protein sequence ID" value="VDO58671.1"/>
    <property type="molecule type" value="Genomic_DNA"/>
</dbReference>
<dbReference type="SMART" id="SM00369">
    <property type="entry name" value="LRR_TYP"/>
    <property type="match status" value="5"/>
</dbReference>
<dbReference type="Proteomes" id="UP000267606">
    <property type="component" value="Unassembled WGS sequence"/>
</dbReference>
<organism evidence="5">
    <name type="scientific">Onchocerca flexuosa</name>
    <dbReference type="NCBI Taxonomy" id="387005"/>
    <lineage>
        <taxon>Eukaryota</taxon>
        <taxon>Metazoa</taxon>
        <taxon>Ecdysozoa</taxon>
        <taxon>Nematoda</taxon>
        <taxon>Chromadorea</taxon>
        <taxon>Rhabditida</taxon>
        <taxon>Spirurina</taxon>
        <taxon>Spiruromorpha</taxon>
        <taxon>Filarioidea</taxon>
        <taxon>Onchocercidae</taxon>
        <taxon>Onchocerca</taxon>
    </lineage>
</organism>
<name>A0A183HNN0_9BILA</name>
<dbReference type="InterPro" id="IPR001611">
    <property type="entry name" value="Leu-rich_rpt"/>
</dbReference>
<evidence type="ECO:0000256" key="1">
    <source>
        <dbReference type="ARBA" id="ARBA00022614"/>
    </source>
</evidence>
<evidence type="ECO:0000313" key="5">
    <source>
        <dbReference type="WBParaSite" id="OFLC_0000909101-mRNA-1"/>
    </source>
</evidence>
<dbReference type="Pfam" id="PF13855">
    <property type="entry name" value="LRR_8"/>
    <property type="match status" value="1"/>
</dbReference>
<dbReference type="SUPFAM" id="SSF52058">
    <property type="entry name" value="L domain-like"/>
    <property type="match status" value="1"/>
</dbReference>
<dbReference type="WBParaSite" id="OFLC_0000909101-mRNA-1">
    <property type="protein sequence ID" value="OFLC_0000909101-mRNA-1"/>
    <property type="gene ID" value="OFLC_0000909101"/>
</dbReference>
<evidence type="ECO:0000313" key="3">
    <source>
        <dbReference type="EMBL" id="VDO58671.1"/>
    </source>
</evidence>
<dbReference type="STRING" id="387005.A0A183HNN0"/>
<dbReference type="PROSITE" id="PS51450">
    <property type="entry name" value="LRR"/>
    <property type="match status" value="1"/>
</dbReference>
<keyword evidence="2" id="KW-0677">Repeat</keyword>
<dbReference type="PANTHER" id="PTHR24366">
    <property type="entry name" value="IG(IMMUNOGLOBULIN) AND LRR(LEUCINE RICH REPEAT) DOMAINS"/>
    <property type="match status" value="1"/>
</dbReference>
<protein>
    <submittedName>
        <fullName evidence="5">Leucine Rich repeat-containing domain protein</fullName>
    </submittedName>
</protein>
<dbReference type="InterPro" id="IPR032675">
    <property type="entry name" value="LRR_dom_sf"/>
</dbReference>
<accession>A0A183HNN0</accession>
<sequence>RNFKGNFIYIASDTFLGLNLITTIDLSANFLKEIPIFGQNNLINLKYLNMSSNKIKRIEPNSFRQLISLLELDLAKNEFSTLPALAFDGLFRLQQLKLNEQLFLREIQSGAFSGLASLEVLNLSCSRILEYIDKDAFEVSHALRVFDVSFCALKTFPPTLFDWKRVAELYLHGNPLHCNHELLTFLPDVLRLRSIHDVICVTPHELYNISISSLVMITCDYKKKKK</sequence>
<reference evidence="5" key="1">
    <citation type="submission" date="2016-06" db="UniProtKB">
        <authorList>
            <consortium name="WormBaseParasite"/>
        </authorList>
    </citation>
    <scope>IDENTIFICATION</scope>
</reference>
<proteinExistence type="predicted"/>
<dbReference type="PANTHER" id="PTHR24366:SF96">
    <property type="entry name" value="LEUCINE RICH REPEAT CONTAINING 53"/>
    <property type="match status" value="1"/>
</dbReference>
<evidence type="ECO:0000313" key="4">
    <source>
        <dbReference type="Proteomes" id="UP000267606"/>
    </source>
</evidence>
<dbReference type="Gene3D" id="3.80.10.10">
    <property type="entry name" value="Ribonuclease Inhibitor"/>
    <property type="match status" value="1"/>
</dbReference>
<dbReference type="AlphaFoldDB" id="A0A183HNN0"/>
<keyword evidence="1" id="KW-0433">Leucine-rich repeat</keyword>
<evidence type="ECO:0000256" key="2">
    <source>
        <dbReference type="ARBA" id="ARBA00022737"/>
    </source>
</evidence>